<reference evidence="1" key="3">
    <citation type="journal article" date="2017" name="Nature">
        <title>Genome sequence of the progenitor of the wheat D genome Aegilops tauschii.</title>
        <authorList>
            <person name="Luo M.C."/>
            <person name="Gu Y.Q."/>
            <person name="Puiu D."/>
            <person name="Wang H."/>
            <person name="Twardziok S.O."/>
            <person name="Deal K.R."/>
            <person name="Huo N."/>
            <person name="Zhu T."/>
            <person name="Wang L."/>
            <person name="Wang Y."/>
            <person name="McGuire P.E."/>
            <person name="Liu S."/>
            <person name="Long H."/>
            <person name="Ramasamy R.K."/>
            <person name="Rodriguez J.C."/>
            <person name="Van S.L."/>
            <person name="Yuan L."/>
            <person name="Wang Z."/>
            <person name="Xia Z."/>
            <person name="Xiao L."/>
            <person name="Anderson O.D."/>
            <person name="Ouyang S."/>
            <person name="Liang Y."/>
            <person name="Zimin A.V."/>
            <person name="Pertea G."/>
            <person name="Qi P."/>
            <person name="Bennetzen J.L."/>
            <person name="Dai X."/>
            <person name="Dawson M.W."/>
            <person name="Muller H.G."/>
            <person name="Kugler K."/>
            <person name="Rivarola-Duarte L."/>
            <person name="Spannagl M."/>
            <person name="Mayer K.F.X."/>
            <person name="Lu F.H."/>
            <person name="Bevan M.W."/>
            <person name="Leroy P."/>
            <person name="Li P."/>
            <person name="You F.M."/>
            <person name="Sun Q."/>
            <person name="Liu Z."/>
            <person name="Lyons E."/>
            <person name="Wicker T."/>
            <person name="Salzberg S.L."/>
            <person name="Devos K.M."/>
            <person name="Dvorak J."/>
        </authorList>
    </citation>
    <scope>NUCLEOTIDE SEQUENCE [LARGE SCALE GENOMIC DNA]</scope>
    <source>
        <strain evidence="1">cv. AL8/78</strain>
    </source>
</reference>
<reference evidence="1" key="5">
    <citation type="journal article" date="2021" name="G3 (Bethesda)">
        <title>Aegilops tauschii genome assembly Aet v5.0 features greater sequence contiguity and improved annotation.</title>
        <authorList>
            <person name="Wang L."/>
            <person name="Zhu T."/>
            <person name="Rodriguez J.C."/>
            <person name="Deal K.R."/>
            <person name="Dubcovsky J."/>
            <person name="McGuire P.E."/>
            <person name="Lux T."/>
            <person name="Spannagl M."/>
            <person name="Mayer K.F.X."/>
            <person name="Baldrich P."/>
            <person name="Meyers B.C."/>
            <person name="Huo N."/>
            <person name="Gu Y.Q."/>
            <person name="Zhou H."/>
            <person name="Devos K.M."/>
            <person name="Bennetzen J.L."/>
            <person name="Unver T."/>
            <person name="Budak H."/>
            <person name="Gulick P.J."/>
            <person name="Galiba G."/>
            <person name="Kalapos B."/>
            <person name="Nelson D.R."/>
            <person name="Li P."/>
            <person name="You F.M."/>
            <person name="Luo M.C."/>
            <person name="Dvorak J."/>
        </authorList>
    </citation>
    <scope>NUCLEOTIDE SEQUENCE [LARGE SCALE GENOMIC DNA]</scope>
    <source>
        <strain evidence="1">cv. AL8/78</strain>
    </source>
</reference>
<sequence>IARFQCCNLHLIYSFSMDVAQLQHGQLEHADGNGDWVLTIFKALSLLWVVSCRVCVKHNLLGQFCFFICTFIHVVNTVHDCIFLSL</sequence>
<keyword evidence="2" id="KW-1185">Reference proteome</keyword>
<name>A0A453IKX1_AEGTS</name>
<proteinExistence type="predicted"/>
<reference evidence="2" key="1">
    <citation type="journal article" date="2014" name="Science">
        <title>Ancient hybridizations among the ancestral genomes of bread wheat.</title>
        <authorList>
            <consortium name="International Wheat Genome Sequencing Consortium,"/>
            <person name="Marcussen T."/>
            <person name="Sandve S.R."/>
            <person name="Heier L."/>
            <person name="Spannagl M."/>
            <person name="Pfeifer M."/>
            <person name="Jakobsen K.S."/>
            <person name="Wulff B.B."/>
            <person name="Steuernagel B."/>
            <person name="Mayer K.F."/>
            <person name="Olsen O.A."/>
        </authorList>
    </citation>
    <scope>NUCLEOTIDE SEQUENCE [LARGE SCALE GENOMIC DNA]</scope>
    <source>
        <strain evidence="2">cv. AL8/78</strain>
    </source>
</reference>
<protein>
    <submittedName>
        <fullName evidence="1">Uncharacterized protein</fullName>
    </submittedName>
</protein>
<dbReference type="EnsemblPlants" id="AET4Gv20588500.14">
    <property type="protein sequence ID" value="AET4Gv20588500.14"/>
    <property type="gene ID" value="AET4Gv20588500"/>
</dbReference>
<dbReference type="AlphaFoldDB" id="A0A453IKX1"/>
<reference evidence="1" key="4">
    <citation type="submission" date="2019-03" db="UniProtKB">
        <authorList>
            <consortium name="EnsemblPlants"/>
        </authorList>
    </citation>
    <scope>IDENTIFICATION</scope>
</reference>
<organism evidence="1 2">
    <name type="scientific">Aegilops tauschii subsp. strangulata</name>
    <name type="common">Goatgrass</name>
    <dbReference type="NCBI Taxonomy" id="200361"/>
    <lineage>
        <taxon>Eukaryota</taxon>
        <taxon>Viridiplantae</taxon>
        <taxon>Streptophyta</taxon>
        <taxon>Embryophyta</taxon>
        <taxon>Tracheophyta</taxon>
        <taxon>Spermatophyta</taxon>
        <taxon>Magnoliopsida</taxon>
        <taxon>Liliopsida</taxon>
        <taxon>Poales</taxon>
        <taxon>Poaceae</taxon>
        <taxon>BOP clade</taxon>
        <taxon>Pooideae</taxon>
        <taxon>Triticodae</taxon>
        <taxon>Triticeae</taxon>
        <taxon>Triticinae</taxon>
        <taxon>Aegilops</taxon>
    </lineage>
</organism>
<reference evidence="2" key="2">
    <citation type="journal article" date="2017" name="Nat. Plants">
        <title>The Aegilops tauschii genome reveals multiple impacts of transposons.</title>
        <authorList>
            <person name="Zhao G."/>
            <person name="Zou C."/>
            <person name="Li K."/>
            <person name="Wang K."/>
            <person name="Li T."/>
            <person name="Gao L."/>
            <person name="Zhang X."/>
            <person name="Wang H."/>
            <person name="Yang Z."/>
            <person name="Liu X."/>
            <person name="Jiang W."/>
            <person name="Mao L."/>
            <person name="Kong X."/>
            <person name="Jiao Y."/>
            <person name="Jia J."/>
        </authorList>
    </citation>
    <scope>NUCLEOTIDE SEQUENCE [LARGE SCALE GENOMIC DNA]</scope>
    <source>
        <strain evidence="2">cv. AL8/78</strain>
    </source>
</reference>
<evidence type="ECO:0000313" key="2">
    <source>
        <dbReference type="Proteomes" id="UP000015105"/>
    </source>
</evidence>
<evidence type="ECO:0000313" key="1">
    <source>
        <dbReference type="EnsemblPlants" id="AET4Gv20588500.14"/>
    </source>
</evidence>
<dbReference type="Gramene" id="AET4Gv20588500.14">
    <property type="protein sequence ID" value="AET4Gv20588500.14"/>
    <property type="gene ID" value="AET4Gv20588500"/>
</dbReference>
<dbReference type="Proteomes" id="UP000015105">
    <property type="component" value="Chromosome 4D"/>
</dbReference>
<accession>A0A453IKX1</accession>